<dbReference type="AlphaFoldDB" id="A0AA40CYS8"/>
<proteinExistence type="predicted"/>
<dbReference type="EMBL" id="JAULSV010000001">
    <property type="protein sequence ID" value="KAK0655492.1"/>
    <property type="molecule type" value="Genomic_DNA"/>
</dbReference>
<accession>A0AA40CYS8</accession>
<evidence type="ECO:0000313" key="2">
    <source>
        <dbReference type="Proteomes" id="UP001174936"/>
    </source>
</evidence>
<evidence type="ECO:0000313" key="1">
    <source>
        <dbReference type="EMBL" id="KAK0655492.1"/>
    </source>
</evidence>
<organism evidence="1 2">
    <name type="scientific">Cercophora newfieldiana</name>
    <dbReference type="NCBI Taxonomy" id="92897"/>
    <lineage>
        <taxon>Eukaryota</taxon>
        <taxon>Fungi</taxon>
        <taxon>Dikarya</taxon>
        <taxon>Ascomycota</taxon>
        <taxon>Pezizomycotina</taxon>
        <taxon>Sordariomycetes</taxon>
        <taxon>Sordariomycetidae</taxon>
        <taxon>Sordariales</taxon>
        <taxon>Lasiosphaeriaceae</taxon>
        <taxon>Cercophora</taxon>
    </lineage>
</organism>
<reference evidence="1" key="1">
    <citation type="submission" date="2023-06" db="EMBL/GenBank/DDBJ databases">
        <title>Genome-scale phylogeny and comparative genomics of the fungal order Sordariales.</title>
        <authorList>
            <consortium name="Lawrence Berkeley National Laboratory"/>
            <person name="Hensen N."/>
            <person name="Bonometti L."/>
            <person name="Westerberg I."/>
            <person name="Brannstrom I.O."/>
            <person name="Guillou S."/>
            <person name="Cros-Aarteil S."/>
            <person name="Calhoun S."/>
            <person name="Haridas S."/>
            <person name="Kuo A."/>
            <person name="Mondo S."/>
            <person name="Pangilinan J."/>
            <person name="Riley R."/>
            <person name="Labutti K."/>
            <person name="Andreopoulos B."/>
            <person name="Lipzen A."/>
            <person name="Chen C."/>
            <person name="Yanf M."/>
            <person name="Daum C."/>
            <person name="Ng V."/>
            <person name="Clum A."/>
            <person name="Steindorff A."/>
            <person name="Ohm R."/>
            <person name="Martin F."/>
            <person name="Silar P."/>
            <person name="Natvig D."/>
            <person name="Lalanne C."/>
            <person name="Gautier V."/>
            <person name="Ament-Velasquez S.L."/>
            <person name="Kruys A."/>
            <person name="Hutchinson M.I."/>
            <person name="Powell A.J."/>
            <person name="Barry K."/>
            <person name="Miller A.N."/>
            <person name="Grigoriev I.V."/>
            <person name="Debuchy R."/>
            <person name="Gladieux P."/>
            <person name="Thoren M.H."/>
            <person name="Johannesson H."/>
        </authorList>
    </citation>
    <scope>NUCLEOTIDE SEQUENCE</scope>
    <source>
        <strain evidence="1">SMH2532-1</strain>
    </source>
</reference>
<gene>
    <name evidence="1" type="ORF">B0T16DRAFT_397113</name>
</gene>
<sequence>MAVHTSQSSASKQQRSTPISCTLSWPLEPFSINSILRANNRERIYQHPLRWSSRHLELLNCYFRQKEAVCGSDRSVEQSGQQPGAAKLTTAAILRVAELSLFKCTTEFRTLTIQYALEEHGIRRSSLNLPFWFHQQPVTTLETDGVFSSPDSTSPALAYLDLRSLESRRHKSIRLSTSTNRYNAPVSRLVQRERYRLRPETEVEDPYIVAVLIALAQSRRRLQNKTGDNVDGLGKSAPCFEVHLLALSAAGALSLCFYTACIPATFLDRFDQPSRYFPSQSLSITYRRIPLKQTSGFVRLMGYVISMVSRKDHQL</sequence>
<comment type="caution">
    <text evidence="1">The sequence shown here is derived from an EMBL/GenBank/DDBJ whole genome shotgun (WGS) entry which is preliminary data.</text>
</comment>
<keyword evidence="2" id="KW-1185">Reference proteome</keyword>
<name>A0AA40CYS8_9PEZI</name>
<protein>
    <submittedName>
        <fullName evidence="1">Uncharacterized protein</fullName>
    </submittedName>
</protein>
<dbReference type="Proteomes" id="UP001174936">
    <property type="component" value="Unassembled WGS sequence"/>
</dbReference>